<keyword evidence="1" id="KW-0472">Membrane</keyword>
<feature type="transmembrane region" description="Helical" evidence="1">
    <location>
        <begin position="153"/>
        <end position="178"/>
    </location>
</feature>
<feature type="transmembrane region" description="Helical" evidence="1">
    <location>
        <begin position="460"/>
        <end position="481"/>
    </location>
</feature>
<feature type="domain" description="Acyltransferase 3" evidence="2">
    <location>
        <begin position="26"/>
        <end position="379"/>
    </location>
</feature>
<organism evidence="3">
    <name type="scientific">freshwater metagenome</name>
    <dbReference type="NCBI Taxonomy" id="449393"/>
    <lineage>
        <taxon>unclassified sequences</taxon>
        <taxon>metagenomes</taxon>
        <taxon>ecological metagenomes</taxon>
    </lineage>
</organism>
<dbReference type="AlphaFoldDB" id="A0A6J7DRY6"/>
<feature type="transmembrane region" description="Helical" evidence="1">
    <location>
        <begin position="430"/>
        <end position="448"/>
    </location>
</feature>
<accession>A0A6J7DRY6</accession>
<proteinExistence type="predicted"/>
<name>A0A6J7DRY6_9ZZZZ</name>
<gene>
    <name evidence="3" type="ORF">UFOPK3444_00673</name>
</gene>
<protein>
    <submittedName>
        <fullName evidence="3">Unannotated protein</fullName>
    </submittedName>
</protein>
<keyword evidence="1" id="KW-1133">Transmembrane helix</keyword>
<feature type="transmembrane region" description="Helical" evidence="1">
    <location>
        <begin position="289"/>
        <end position="308"/>
    </location>
</feature>
<feature type="transmembrane region" description="Helical" evidence="1">
    <location>
        <begin position="190"/>
        <end position="207"/>
    </location>
</feature>
<feature type="transmembrane region" description="Helical" evidence="1">
    <location>
        <begin position="62"/>
        <end position="83"/>
    </location>
</feature>
<reference evidence="3" key="1">
    <citation type="submission" date="2020-05" db="EMBL/GenBank/DDBJ databases">
        <authorList>
            <person name="Chiriac C."/>
            <person name="Salcher M."/>
            <person name="Ghai R."/>
            <person name="Kavagutti S V."/>
        </authorList>
    </citation>
    <scope>NUCLEOTIDE SEQUENCE</scope>
</reference>
<keyword evidence="1" id="KW-0812">Transmembrane</keyword>
<dbReference type="PANTHER" id="PTHR23028:SF53">
    <property type="entry name" value="ACYL_TRANSF_3 DOMAIN-CONTAINING PROTEIN"/>
    <property type="match status" value="1"/>
</dbReference>
<feature type="transmembrane region" description="Helical" evidence="1">
    <location>
        <begin position="104"/>
        <end position="123"/>
    </location>
</feature>
<dbReference type="Pfam" id="PF13385">
    <property type="entry name" value="Laminin_G_3"/>
    <property type="match status" value="1"/>
</dbReference>
<dbReference type="Gene3D" id="2.60.120.200">
    <property type="match status" value="1"/>
</dbReference>
<evidence type="ECO:0000256" key="1">
    <source>
        <dbReference type="SAM" id="Phobius"/>
    </source>
</evidence>
<dbReference type="InterPro" id="IPR002656">
    <property type="entry name" value="Acyl_transf_3_dom"/>
</dbReference>
<sequence length="762" mass="81081">MSTLKGLQSFQQRLTKRPDLHAGRFPYMDSLRALAAFSIVIFHFAGYAALPPEMDWLRPLQVRLGAGVLVFFVISGFLIYRPFVRANLEGGSRPETAGYAKRRFLRIVPAYFLALTVTAALAGKSDVFGPDGFLYYGFAQIYSPGLELRGLSVAWSLCIEATLYAFLPIWALFVGLVPARTAVERHRREISMLVLLIALGVATRIILSNTQGRVGAVSILAYLDIFALGMLLAYFSVAWEGRKLPSWLGWLNEYPGIAWALAALCIWAMATQTGPNRSAFQHAMTSDLWLRHGLSAAVGVLLVIPLAFGDQTKGTLRRVLSQPWFLWAGVVSYGVYLFHPIVLKKLKDAGAFPTHPNILEWWGMLLLVAAITAGIAAISWHLLERPLINLKNTPLLSKSRPALPQTAQIAIGIGGLAMIATGIFGTDYVFIDFVLVASGAVLAAAALIPANRPRPASSLLAGIGAVAVAFAIVPGLLTLSAPAPAKASTSAFPQRAYLAGTVGNGRIQLFLNGKVIASGPAPKNLKPSKSPFEIGGVTGGHGWSGSLDSVGVWDQPLSQDALRKQFLVGANGKTGSVKSVMHVSDGLVRWYGLGDIGKGVKDRASGTHGKVVGTVGQSPNHVAPGDHDGGAAKFLGKGRISTPPLLNVSPSNFTVATWVQTGASISDRTVAGVQGAWLLKTDISGHWTFGVKQGKAGYTVVSRQTAQRFVPGAAQQARIKETPSGVSLGGLLAGLLVLGAGLLLIPSVRRRVVRFTGSLSKR</sequence>
<dbReference type="Pfam" id="PF01757">
    <property type="entry name" value="Acyl_transf_3"/>
    <property type="match status" value="1"/>
</dbReference>
<evidence type="ECO:0000259" key="2">
    <source>
        <dbReference type="Pfam" id="PF01757"/>
    </source>
</evidence>
<feature type="transmembrane region" description="Helical" evidence="1">
    <location>
        <begin position="725"/>
        <end position="745"/>
    </location>
</feature>
<dbReference type="InterPro" id="IPR013320">
    <property type="entry name" value="ConA-like_dom_sf"/>
</dbReference>
<dbReference type="PANTHER" id="PTHR23028">
    <property type="entry name" value="ACETYLTRANSFERASE"/>
    <property type="match status" value="1"/>
</dbReference>
<dbReference type="EMBL" id="CAFBLU010000008">
    <property type="protein sequence ID" value="CAB4870083.1"/>
    <property type="molecule type" value="Genomic_DNA"/>
</dbReference>
<evidence type="ECO:0000313" key="3">
    <source>
        <dbReference type="EMBL" id="CAB4870083.1"/>
    </source>
</evidence>
<dbReference type="InterPro" id="IPR050879">
    <property type="entry name" value="Acyltransferase_3"/>
</dbReference>
<feature type="transmembrane region" description="Helical" evidence="1">
    <location>
        <begin position="320"/>
        <end position="341"/>
    </location>
</feature>
<feature type="transmembrane region" description="Helical" evidence="1">
    <location>
        <begin position="361"/>
        <end position="383"/>
    </location>
</feature>
<dbReference type="GO" id="GO:0016747">
    <property type="term" value="F:acyltransferase activity, transferring groups other than amino-acyl groups"/>
    <property type="evidence" value="ECO:0007669"/>
    <property type="project" value="InterPro"/>
</dbReference>
<feature type="transmembrane region" description="Helical" evidence="1">
    <location>
        <begin position="403"/>
        <end position="424"/>
    </location>
</feature>
<dbReference type="GO" id="GO:0016020">
    <property type="term" value="C:membrane"/>
    <property type="evidence" value="ECO:0007669"/>
    <property type="project" value="TreeGrafter"/>
</dbReference>
<feature type="transmembrane region" description="Helical" evidence="1">
    <location>
        <begin position="251"/>
        <end position="269"/>
    </location>
</feature>
<feature type="transmembrane region" description="Helical" evidence="1">
    <location>
        <begin position="31"/>
        <end position="50"/>
    </location>
</feature>
<feature type="transmembrane region" description="Helical" evidence="1">
    <location>
        <begin position="219"/>
        <end position="239"/>
    </location>
</feature>
<dbReference type="GO" id="GO:0009103">
    <property type="term" value="P:lipopolysaccharide biosynthetic process"/>
    <property type="evidence" value="ECO:0007669"/>
    <property type="project" value="TreeGrafter"/>
</dbReference>
<dbReference type="SUPFAM" id="SSF49899">
    <property type="entry name" value="Concanavalin A-like lectins/glucanases"/>
    <property type="match status" value="1"/>
</dbReference>